<proteinExistence type="predicted"/>
<feature type="region of interest" description="Disordered" evidence="5">
    <location>
        <begin position="1"/>
        <end position="24"/>
    </location>
</feature>
<feature type="compositionally biased region" description="Low complexity" evidence="5">
    <location>
        <begin position="7"/>
        <end position="21"/>
    </location>
</feature>
<evidence type="ECO:0000313" key="8">
    <source>
        <dbReference type="Proteomes" id="UP001321473"/>
    </source>
</evidence>
<feature type="non-terminal residue" evidence="7">
    <location>
        <position position="329"/>
    </location>
</feature>
<feature type="domain" description="Ig-like" evidence="6">
    <location>
        <begin position="120"/>
        <end position="223"/>
    </location>
</feature>
<dbReference type="InterPro" id="IPR028002">
    <property type="entry name" value="Myb_DNA-bind_5"/>
</dbReference>
<dbReference type="AlphaFoldDB" id="A0AAQ4EQ49"/>
<gene>
    <name evidence="7" type="ORF">V5799_029796</name>
</gene>
<dbReference type="Pfam" id="PF13873">
    <property type="entry name" value="Myb_DNA-bind_5"/>
    <property type="match status" value="1"/>
</dbReference>
<comment type="subunit">
    <text evidence="1">Self-associates forming complexes of several hundred monomers.</text>
</comment>
<dbReference type="InterPro" id="IPR013783">
    <property type="entry name" value="Ig-like_fold"/>
</dbReference>
<evidence type="ECO:0000256" key="5">
    <source>
        <dbReference type="SAM" id="MobiDB-lite"/>
    </source>
</evidence>
<evidence type="ECO:0000313" key="7">
    <source>
        <dbReference type="EMBL" id="KAK8776859.1"/>
    </source>
</evidence>
<dbReference type="EMBL" id="JARKHS020012491">
    <property type="protein sequence ID" value="KAK8776859.1"/>
    <property type="molecule type" value="Genomic_DNA"/>
</dbReference>
<reference evidence="7 8" key="1">
    <citation type="journal article" date="2023" name="Arcadia Sci">
        <title>De novo assembly of a long-read Amblyomma americanum tick genome.</title>
        <authorList>
            <person name="Chou S."/>
            <person name="Poskanzer K.E."/>
            <person name="Rollins M."/>
            <person name="Thuy-Boun P.S."/>
        </authorList>
    </citation>
    <scope>NUCLEOTIDE SEQUENCE [LARGE SCALE GENOMIC DNA]</scope>
    <source>
        <strain evidence="7">F_SG_1</strain>
        <tissue evidence="7">Salivary glands</tissue>
    </source>
</reference>
<keyword evidence="8" id="KW-1185">Reference proteome</keyword>
<dbReference type="PANTHER" id="PTHR23278:SF19">
    <property type="entry name" value="OBSCURIN"/>
    <property type="match status" value="1"/>
</dbReference>
<accession>A0AAQ4EQ49</accession>
<dbReference type="Proteomes" id="UP001321473">
    <property type="component" value="Unassembled WGS sequence"/>
</dbReference>
<organism evidence="7 8">
    <name type="scientific">Amblyomma americanum</name>
    <name type="common">Lone star tick</name>
    <dbReference type="NCBI Taxonomy" id="6943"/>
    <lineage>
        <taxon>Eukaryota</taxon>
        <taxon>Metazoa</taxon>
        <taxon>Ecdysozoa</taxon>
        <taxon>Arthropoda</taxon>
        <taxon>Chelicerata</taxon>
        <taxon>Arachnida</taxon>
        <taxon>Acari</taxon>
        <taxon>Parasitiformes</taxon>
        <taxon>Ixodida</taxon>
        <taxon>Ixodoidea</taxon>
        <taxon>Ixodidae</taxon>
        <taxon>Amblyomminae</taxon>
        <taxon>Amblyomma</taxon>
    </lineage>
</organism>
<dbReference type="Gene3D" id="2.60.40.10">
    <property type="entry name" value="Immunoglobulins"/>
    <property type="match status" value="2"/>
</dbReference>
<comment type="function">
    <text evidence="4">Involved in transvection phenomena (= synapsis-dependent gene expression), where the synaptic pairing of chromosomes carrying genes with which zeste interacts influences the expression of these genes. Zeste binds to DNA and stimulates transcription from a nearby promoter.</text>
</comment>
<dbReference type="PROSITE" id="PS50835">
    <property type="entry name" value="IG_LIKE"/>
    <property type="match status" value="2"/>
</dbReference>
<sequence>MSDLDISDFSTTPSASASDATQRAKKRPACPRFIFTVDERHVFRNIMAKYRDVIENKRTDNTTKKAKDEAWSQLCEDYNSLAGTRTVCVAQLRKLWDNMKSRWKKKKSEETREIFRTVPPRSVVVLDEHGQRQVDVLGPYNEGTTAVLVCEVEGGDPPPEALWFRDGELVDASFSMLRTQGVVRNELRLGPLRRRDLLAELVCSASNSNLTEPLGSSHRVDLNLKPTEVKVTLTTLSTLSPGVSALVADEVVEAQCVALGARPLAQVTWFKGGHRLQNDQLWTQEAGSTLSAVSFVVRAEDHGAQLKCRADNPHLPGSDISDSIVLEVS</sequence>
<name>A0AAQ4EQ49_AMBAM</name>
<dbReference type="InterPro" id="IPR007110">
    <property type="entry name" value="Ig-like_dom"/>
</dbReference>
<dbReference type="Pfam" id="PF08205">
    <property type="entry name" value="C2-set_2"/>
    <property type="match status" value="1"/>
</dbReference>
<evidence type="ECO:0000256" key="1">
    <source>
        <dbReference type="ARBA" id="ARBA00011764"/>
    </source>
</evidence>
<evidence type="ECO:0000256" key="2">
    <source>
        <dbReference type="ARBA" id="ARBA00016807"/>
    </source>
</evidence>
<dbReference type="PANTHER" id="PTHR23278">
    <property type="entry name" value="SIDESTEP PROTEIN"/>
    <property type="match status" value="1"/>
</dbReference>
<dbReference type="SUPFAM" id="SSF48726">
    <property type="entry name" value="Immunoglobulin"/>
    <property type="match status" value="2"/>
</dbReference>
<feature type="domain" description="Ig-like" evidence="6">
    <location>
        <begin position="226"/>
        <end position="325"/>
    </location>
</feature>
<evidence type="ECO:0000256" key="3">
    <source>
        <dbReference type="ARBA" id="ARBA00023157"/>
    </source>
</evidence>
<dbReference type="InterPro" id="IPR036179">
    <property type="entry name" value="Ig-like_dom_sf"/>
</dbReference>
<dbReference type="InterPro" id="IPR013162">
    <property type="entry name" value="CD80_C2-set"/>
</dbReference>
<comment type="caution">
    <text evidence="7">The sequence shown here is derived from an EMBL/GenBank/DDBJ whole genome shotgun (WGS) entry which is preliminary data.</text>
</comment>
<evidence type="ECO:0000256" key="4">
    <source>
        <dbReference type="ARBA" id="ARBA00025466"/>
    </source>
</evidence>
<protein>
    <recommendedName>
        <fullName evidence="2">Regulatory protein zeste</fullName>
    </recommendedName>
</protein>
<evidence type="ECO:0000259" key="6">
    <source>
        <dbReference type="PROSITE" id="PS50835"/>
    </source>
</evidence>
<keyword evidence="3" id="KW-1015">Disulfide bond</keyword>